<dbReference type="OMA" id="IAPWLLC"/>
<sequence>MAEPVVFPGFKEKRVLVTGGSSGVGFATAQALSASGAVVTLLARNEEPLKAACEELPGTSHYVVADLTEVAQLKAAVADAVQVMGGLDVLIANGANGGSEYLGQPAWEPESFTSLHQIHVNSLVTLAQAALPELIKSRGNIVSVSSAAAETPWPQTTPYNVAKAALNALIHSLAIAHAKHGVRVNGVLPACIHTPHLDKAAEKKGVSAEEYASARARSHPLGRVGTAKDVAGAILFLASPAAAFVTGELLRVDGGLSLTNWFNTQEMMRS</sequence>
<proteinExistence type="predicted"/>
<dbReference type="InterPro" id="IPR002347">
    <property type="entry name" value="SDR_fam"/>
</dbReference>
<organism evidence="1 2">
    <name type="scientific">Klebsormidium nitens</name>
    <name type="common">Green alga</name>
    <name type="synonym">Ulothrix nitens</name>
    <dbReference type="NCBI Taxonomy" id="105231"/>
    <lineage>
        <taxon>Eukaryota</taxon>
        <taxon>Viridiplantae</taxon>
        <taxon>Streptophyta</taxon>
        <taxon>Klebsormidiophyceae</taxon>
        <taxon>Klebsormidiales</taxon>
        <taxon>Klebsormidiaceae</taxon>
        <taxon>Klebsormidium</taxon>
    </lineage>
</organism>
<protein>
    <submittedName>
        <fullName evidence="1">3-oxoacyl-(Acyl carrier protein) reductase</fullName>
    </submittedName>
</protein>
<dbReference type="PROSITE" id="PS00061">
    <property type="entry name" value="ADH_SHORT"/>
    <property type="match status" value="1"/>
</dbReference>
<dbReference type="STRING" id="105231.A0A1Y1HW42"/>
<dbReference type="PANTHER" id="PTHR43975">
    <property type="entry name" value="ZGC:101858"/>
    <property type="match status" value="1"/>
</dbReference>
<dbReference type="EMBL" id="DF237076">
    <property type="protein sequence ID" value="GAQ82860.1"/>
    <property type="molecule type" value="Genomic_DNA"/>
</dbReference>
<dbReference type="PANTHER" id="PTHR43975:SF2">
    <property type="entry name" value="EG:BACR7A4.14 PROTEIN-RELATED"/>
    <property type="match status" value="1"/>
</dbReference>
<dbReference type="Pfam" id="PF13561">
    <property type="entry name" value="adh_short_C2"/>
    <property type="match status" value="1"/>
</dbReference>
<gene>
    <name evidence="1" type="ORF">KFL_001270030</name>
</gene>
<accession>A0A1Y1HW42</accession>
<dbReference type="InterPro" id="IPR020904">
    <property type="entry name" value="Sc_DH/Rdtase_CS"/>
</dbReference>
<dbReference type="SUPFAM" id="SSF51735">
    <property type="entry name" value="NAD(P)-binding Rossmann-fold domains"/>
    <property type="match status" value="1"/>
</dbReference>
<dbReference type="PRINTS" id="PR00081">
    <property type="entry name" value="GDHRDH"/>
</dbReference>
<reference evidence="1 2" key="1">
    <citation type="journal article" date="2014" name="Nat. Commun.">
        <title>Klebsormidium flaccidum genome reveals primary factors for plant terrestrial adaptation.</title>
        <authorList>
            <person name="Hori K."/>
            <person name="Maruyama F."/>
            <person name="Fujisawa T."/>
            <person name="Togashi T."/>
            <person name="Yamamoto N."/>
            <person name="Seo M."/>
            <person name="Sato S."/>
            <person name="Yamada T."/>
            <person name="Mori H."/>
            <person name="Tajima N."/>
            <person name="Moriyama T."/>
            <person name="Ikeuchi M."/>
            <person name="Watanabe M."/>
            <person name="Wada H."/>
            <person name="Kobayashi K."/>
            <person name="Saito M."/>
            <person name="Masuda T."/>
            <person name="Sasaki-Sekimoto Y."/>
            <person name="Mashiguchi K."/>
            <person name="Awai K."/>
            <person name="Shimojima M."/>
            <person name="Masuda S."/>
            <person name="Iwai M."/>
            <person name="Nobusawa T."/>
            <person name="Narise T."/>
            <person name="Kondo S."/>
            <person name="Saito H."/>
            <person name="Sato R."/>
            <person name="Murakawa M."/>
            <person name="Ihara Y."/>
            <person name="Oshima-Yamada Y."/>
            <person name="Ohtaka K."/>
            <person name="Satoh M."/>
            <person name="Sonobe K."/>
            <person name="Ishii M."/>
            <person name="Ohtani R."/>
            <person name="Kanamori-Sato M."/>
            <person name="Honoki R."/>
            <person name="Miyazaki D."/>
            <person name="Mochizuki H."/>
            <person name="Umetsu J."/>
            <person name="Higashi K."/>
            <person name="Shibata D."/>
            <person name="Kamiya Y."/>
            <person name="Sato N."/>
            <person name="Nakamura Y."/>
            <person name="Tabata S."/>
            <person name="Ida S."/>
            <person name="Kurokawa K."/>
            <person name="Ohta H."/>
        </authorList>
    </citation>
    <scope>NUCLEOTIDE SEQUENCE [LARGE SCALE GENOMIC DNA]</scope>
    <source>
        <strain evidence="1 2">NIES-2285</strain>
    </source>
</reference>
<evidence type="ECO:0000313" key="1">
    <source>
        <dbReference type="EMBL" id="GAQ82860.1"/>
    </source>
</evidence>
<dbReference type="AlphaFoldDB" id="A0A1Y1HW42"/>
<evidence type="ECO:0000313" key="2">
    <source>
        <dbReference type="Proteomes" id="UP000054558"/>
    </source>
</evidence>
<dbReference type="Proteomes" id="UP000054558">
    <property type="component" value="Unassembled WGS sequence"/>
</dbReference>
<dbReference type="OrthoDB" id="294295at2759"/>
<name>A0A1Y1HW42_KLENI</name>
<dbReference type="InterPro" id="IPR036291">
    <property type="entry name" value="NAD(P)-bd_dom_sf"/>
</dbReference>
<dbReference type="FunFam" id="3.40.50.720:FF:000084">
    <property type="entry name" value="Short-chain dehydrogenase reductase"/>
    <property type="match status" value="1"/>
</dbReference>
<dbReference type="Gene3D" id="3.40.50.720">
    <property type="entry name" value="NAD(P)-binding Rossmann-like Domain"/>
    <property type="match status" value="1"/>
</dbReference>
<keyword evidence="2" id="KW-1185">Reference proteome</keyword>